<name>A0A4R9LYQ5_9LEPT</name>
<feature type="domain" description="Lipid/polyisoprenoid-binding YceI-like" evidence="1">
    <location>
        <begin position="24"/>
        <end position="176"/>
    </location>
</feature>
<dbReference type="Pfam" id="PF04264">
    <property type="entry name" value="YceI"/>
    <property type="match status" value="1"/>
</dbReference>
<proteinExistence type="predicted"/>
<sequence>MKWNYVFLSVILFSTAVSTEAQSLWKIESGKIQFKSESKLETIYGEGETVSGFLDPKTKQIQVIIDLKDFSTDNRLQTSHLQDNYLETHIHPKAIYIGEVKEVKETGEVTALGSLELHGVKREKVSLTGTVAGSSGRIELQSLFEIRLEDYKIEVPKMLFYKISPEIKVRAKIIFKKEG</sequence>
<organism evidence="2 3">
    <name type="scientific">Leptospira idonii</name>
    <dbReference type="NCBI Taxonomy" id="1193500"/>
    <lineage>
        <taxon>Bacteria</taxon>
        <taxon>Pseudomonadati</taxon>
        <taxon>Spirochaetota</taxon>
        <taxon>Spirochaetia</taxon>
        <taxon>Leptospirales</taxon>
        <taxon>Leptospiraceae</taxon>
        <taxon>Leptospira</taxon>
    </lineage>
</organism>
<evidence type="ECO:0000313" key="2">
    <source>
        <dbReference type="EMBL" id="TGN18497.1"/>
    </source>
</evidence>
<dbReference type="PANTHER" id="PTHR34406">
    <property type="entry name" value="PROTEIN YCEI"/>
    <property type="match status" value="1"/>
</dbReference>
<reference evidence="2" key="1">
    <citation type="journal article" date="2019" name="PLoS Negl. Trop. Dis.">
        <title>Revisiting the worldwide diversity of Leptospira species in the environment.</title>
        <authorList>
            <person name="Vincent A.T."/>
            <person name="Schiettekatte O."/>
            <person name="Bourhy P."/>
            <person name="Veyrier F.J."/>
            <person name="Picardeau M."/>
        </authorList>
    </citation>
    <scope>NUCLEOTIDE SEQUENCE [LARGE SCALE GENOMIC DNA]</scope>
    <source>
        <strain evidence="2">201300427</strain>
    </source>
</reference>
<evidence type="ECO:0000259" key="1">
    <source>
        <dbReference type="SMART" id="SM00867"/>
    </source>
</evidence>
<dbReference type="Proteomes" id="UP000298058">
    <property type="component" value="Unassembled WGS sequence"/>
</dbReference>
<dbReference type="AlphaFoldDB" id="A0A4R9LYQ5"/>
<accession>A0A4R9LYQ5</accession>
<comment type="caution">
    <text evidence="2">The sequence shown here is derived from an EMBL/GenBank/DDBJ whole genome shotgun (WGS) entry which is preliminary data.</text>
</comment>
<dbReference type="SUPFAM" id="SSF101874">
    <property type="entry name" value="YceI-like"/>
    <property type="match status" value="1"/>
</dbReference>
<dbReference type="SMART" id="SM00867">
    <property type="entry name" value="YceI"/>
    <property type="match status" value="1"/>
</dbReference>
<dbReference type="RefSeq" id="WP_135761180.1">
    <property type="nucleotide sequence ID" value="NZ_RQHW01000047.1"/>
</dbReference>
<protein>
    <submittedName>
        <fullName evidence="2">YceI family protein</fullName>
    </submittedName>
</protein>
<dbReference type="PANTHER" id="PTHR34406:SF1">
    <property type="entry name" value="PROTEIN YCEI"/>
    <property type="match status" value="1"/>
</dbReference>
<dbReference type="EMBL" id="RQHW01000047">
    <property type="protein sequence ID" value="TGN18497.1"/>
    <property type="molecule type" value="Genomic_DNA"/>
</dbReference>
<evidence type="ECO:0000313" key="3">
    <source>
        <dbReference type="Proteomes" id="UP000298058"/>
    </source>
</evidence>
<keyword evidence="3" id="KW-1185">Reference proteome</keyword>
<dbReference type="OrthoDB" id="342400at2"/>
<gene>
    <name evidence="2" type="ORF">EHS15_13990</name>
</gene>
<dbReference type="InterPro" id="IPR036761">
    <property type="entry name" value="TTHA0802/YceI-like_sf"/>
</dbReference>
<dbReference type="InterPro" id="IPR007372">
    <property type="entry name" value="Lipid/polyisoprenoid-bd_YceI"/>
</dbReference>
<dbReference type="Gene3D" id="2.40.128.110">
    <property type="entry name" value="Lipid/polyisoprenoid-binding, YceI-like"/>
    <property type="match status" value="1"/>
</dbReference>